<dbReference type="OrthoDB" id="9786548at2"/>
<gene>
    <name evidence="3" type="ORF">BXY39_1895</name>
</gene>
<accession>A0A3M0CDA1</accession>
<organism evidence="3 4">
    <name type="scientific">Eilatimonas milleporae</name>
    <dbReference type="NCBI Taxonomy" id="911205"/>
    <lineage>
        <taxon>Bacteria</taxon>
        <taxon>Pseudomonadati</taxon>
        <taxon>Pseudomonadota</taxon>
        <taxon>Alphaproteobacteria</taxon>
        <taxon>Kordiimonadales</taxon>
        <taxon>Kordiimonadaceae</taxon>
        <taxon>Eilatimonas</taxon>
    </lineage>
</organism>
<dbReference type="RefSeq" id="WP_121938592.1">
    <property type="nucleotide sequence ID" value="NZ_REFR01000011.1"/>
</dbReference>
<evidence type="ECO:0000256" key="1">
    <source>
        <dbReference type="PROSITE-ProRule" id="PRU00169"/>
    </source>
</evidence>
<reference evidence="3 4" key="1">
    <citation type="submission" date="2018-10" db="EMBL/GenBank/DDBJ databases">
        <title>Genomic Encyclopedia of Archaeal and Bacterial Type Strains, Phase II (KMG-II): from individual species to whole genera.</title>
        <authorList>
            <person name="Goeker M."/>
        </authorList>
    </citation>
    <scope>NUCLEOTIDE SEQUENCE [LARGE SCALE GENOMIC DNA]</scope>
    <source>
        <strain evidence="3 4">DSM 25217</strain>
    </source>
</reference>
<keyword evidence="1" id="KW-0597">Phosphoprotein</keyword>
<sequence length="179" mass="20377">MSAELIPFGKLNVLIAMQNRQLGEFIRKVLRDGGAENIQRAIEVPHALKLMRSKNVNLFFVDYDFSEHGGPDFVKFIRLTDGDMSEAPVVMILPQPSKKTVMECRDAGVNEILALPVTGNLVESRLKHIYAQPKPFIRSASYIGPCRRREQMKAYHGVERRTNQDSKIQYEPAFVKLMT</sequence>
<dbReference type="Pfam" id="PF00072">
    <property type="entry name" value="Response_reg"/>
    <property type="match status" value="1"/>
</dbReference>
<dbReference type="Gene3D" id="3.40.50.2300">
    <property type="match status" value="1"/>
</dbReference>
<dbReference type="EMBL" id="REFR01000011">
    <property type="protein sequence ID" value="RMB07804.1"/>
    <property type="molecule type" value="Genomic_DNA"/>
</dbReference>
<comment type="caution">
    <text evidence="3">The sequence shown here is derived from an EMBL/GenBank/DDBJ whole genome shotgun (WGS) entry which is preliminary data.</text>
</comment>
<evidence type="ECO:0000313" key="4">
    <source>
        <dbReference type="Proteomes" id="UP000271227"/>
    </source>
</evidence>
<dbReference type="InParanoid" id="A0A3M0CDA1"/>
<dbReference type="AlphaFoldDB" id="A0A3M0CDA1"/>
<feature type="domain" description="Response regulatory" evidence="2">
    <location>
        <begin position="12"/>
        <end position="130"/>
    </location>
</feature>
<evidence type="ECO:0000259" key="2">
    <source>
        <dbReference type="PROSITE" id="PS50110"/>
    </source>
</evidence>
<dbReference type="SUPFAM" id="SSF52172">
    <property type="entry name" value="CheY-like"/>
    <property type="match status" value="1"/>
</dbReference>
<dbReference type="InterPro" id="IPR011006">
    <property type="entry name" value="CheY-like_superfamily"/>
</dbReference>
<proteinExistence type="predicted"/>
<dbReference type="Proteomes" id="UP000271227">
    <property type="component" value="Unassembled WGS sequence"/>
</dbReference>
<keyword evidence="4" id="KW-1185">Reference proteome</keyword>
<feature type="modified residue" description="4-aspartylphosphate" evidence="1">
    <location>
        <position position="62"/>
    </location>
</feature>
<evidence type="ECO:0000313" key="3">
    <source>
        <dbReference type="EMBL" id="RMB07804.1"/>
    </source>
</evidence>
<dbReference type="InterPro" id="IPR001789">
    <property type="entry name" value="Sig_transdc_resp-reg_receiver"/>
</dbReference>
<name>A0A3M0CDA1_9PROT</name>
<protein>
    <submittedName>
        <fullName evidence="3">CheY-like chemotaxis protein</fullName>
    </submittedName>
</protein>
<dbReference type="PROSITE" id="PS50110">
    <property type="entry name" value="RESPONSE_REGULATORY"/>
    <property type="match status" value="1"/>
</dbReference>
<dbReference type="GO" id="GO:0000160">
    <property type="term" value="P:phosphorelay signal transduction system"/>
    <property type="evidence" value="ECO:0007669"/>
    <property type="project" value="InterPro"/>
</dbReference>